<evidence type="ECO:0000313" key="8">
    <source>
        <dbReference type="EMBL" id="TKA39208.1"/>
    </source>
</evidence>
<evidence type="ECO:0000313" key="9">
    <source>
        <dbReference type="Proteomes" id="UP000310066"/>
    </source>
</evidence>
<keyword evidence="2" id="KW-0285">Flavoprotein</keyword>
<dbReference type="InterPro" id="IPR038220">
    <property type="entry name" value="PHOX_C_sf"/>
</dbReference>
<evidence type="ECO:0000256" key="5">
    <source>
        <dbReference type="SAM" id="MobiDB-lite"/>
    </source>
</evidence>
<feature type="compositionally biased region" description="Basic and acidic residues" evidence="5">
    <location>
        <begin position="1042"/>
        <end position="1062"/>
    </location>
</feature>
<feature type="region of interest" description="Disordered" evidence="5">
    <location>
        <begin position="1143"/>
        <end position="1308"/>
    </location>
</feature>
<comment type="similarity">
    <text evidence="1">Belongs to the PheA/TfdB FAD monooxygenase family.</text>
</comment>
<feature type="compositionally biased region" description="Basic and acidic residues" evidence="5">
    <location>
        <begin position="1480"/>
        <end position="1490"/>
    </location>
</feature>
<reference evidence="8 9" key="1">
    <citation type="submission" date="2017-03" db="EMBL/GenBank/DDBJ databases">
        <title>Genomes of endolithic fungi from Antarctica.</title>
        <authorList>
            <person name="Coleine C."/>
            <person name="Masonjones S."/>
            <person name="Stajich J.E."/>
        </authorList>
    </citation>
    <scope>NUCLEOTIDE SEQUENCE [LARGE SCALE GENOMIC DNA]</scope>
    <source>
        <strain evidence="8 9">CCFEE 5311</strain>
    </source>
</reference>
<feature type="compositionally biased region" description="Polar residues" evidence="5">
    <location>
        <begin position="1208"/>
        <end position="1223"/>
    </location>
</feature>
<dbReference type="InterPro" id="IPR012941">
    <property type="entry name" value="Phe_hydrox_C_dim_dom"/>
</dbReference>
<dbReference type="CDD" id="cd02979">
    <property type="entry name" value="PHOX_C"/>
    <property type="match status" value="1"/>
</dbReference>
<name>A0A4U0UT73_9PEZI</name>
<dbReference type="InterPro" id="IPR050641">
    <property type="entry name" value="RIFMO-like"/>
</dbReference>
<organism evidence="8 9">
    <name type="scientific">Friedmanniomyces endolithicus</name>
    <dbReference type="NCBI Taxonomy" id="329885"/>
    <lineage>
        <taxon>Eukaryota</taxon>
        <taxon>Fungi</taxon>
        <taxon>Dikarya</taxon>
        <taxon>Ascomycota</taxon>
        <taxon>Pezizomycotina</taxon>
        <taxon>Dothideomycetes</taxon>
        <taxon>Dothideomycetidae</taxon>
        <taxon>Mycosphaerellales</taxon>
        <taxon>Teratosphaeriaceae</taxon>
        <taxon>Friedmanniomyces</taxon>
    </lineage>
</organism>
<dbReference type="SUPFAM" id="SSF52833">
    <property type="entry name" value="Thioredoxin-like"/>
    <property type="match status" value="1"/>
</dbReference>
<dbReference type="Gene3D" id="3.40.30.20">
    <property type="match status" value="1"/>
</dbReference>
<feature type="region of interest" description="Disordered" evidence="5">
    <location>
        <begin position="946"/>
        <end position="1122"/>
    </location>
</feature>
<feature type="domain" description="FAD-binding" evidence="6">
    <location>
        <begin position="11"/>
        <end position="421"/>
    </location>
</feature>
<protein>
    <recommendedName>
        <fullName evidence="10">FAD-binding domain-containing protein</fullName>
    </recommendedName>
</protein>
<dbReference type="EMBL" id="NAJP01000040">
    <property type="protein sequence ID" value="TKA39208.1"/>
    <property type="molecule type" value="Genomic_DNA"/>
</dbReference>
<feature type="compositionally biased region" description="Polar residues" evidence="5">
    <location>
        <begin position="978"/>
        <end position="988"/>
    </location>
</feature>
<keyword evidence="4" id="KW-0560">Oxidoreductase</keyword>
<proteinExistence type="inferred from homology"/>
<evidence type="ECO:0000256" key="2">
    <source>
        <dbReference type="ARBA" id="ARBA00022630"/>
    </source>
</evidence>
<evidence type="ECO:0000259" key="6">
    <source>
        <dbReference type="Pfam" id="PF01494"/>
    </source>
</evidence>
<feature type="region of interest" description="Disordered" evidence="5">
    <location>
        <begin position="1332"/>
        <end position="1392"/>
    </location>
</feature>
<accession>A0A4U0UT73</accession>
<dbReference type="Pfam" id="PF07976">
    <property type="entry name" value="Phe_hydrox_dim"/>
    <property type="match status" value="1"/>
</dbReference>
<dbReference type="Proteomes" id="UP000310066">
    <property type="component" value="Unassembled WGS sequence"/>
</dbReference>
<dbReference type="SUPFAM" id="SSF54373">
    <property type="entry name" value="FAD-linked reductases, C-terminal domain"/>
    <property type="match status" value="1"/>
</dbReference>
<comment type="caution">
    <text evidence="8">The sequence shown here is derived from an EMBL/GenBank/DDBJ whole genome shotgun (WGS) entry which is preliminary data.</text>
</comment>
<evidence type="ECO:0000259" key="7">
    <source>
        <dbReference type="Pfam" id="PF07976"/>
    </source>
</evidence>
<feature type="compositionally biased region" description="Polar residues" evidence="5">
    <location>
        <begin position="1526"/>
        <end position="1538"/>
    </location>
</feature>
<dbReference type="InterPro" id="IPR036188">
    <property type="entry name" value="FAD/NAD-bd_sf"/>
</dbReference>
<dbReference type="PANTHER" id="PTHR43004">
    <property type="entry name" value="TRK SYSTEM POTASSIUM UPTAKE PROTEIN"/>
    <property type="match status" value="1"/>
</dbReference>
<dbReference type="Gene3D" id="3.50.50.60">
    <property type="entry name" value="FAD/NAD(P)-binding domain"/>
    <property type="match status" value="1"/>
</dbReference>
<dbReference type="InterPro" id="IPR002938">
    <property type="entry name" value="FAD-bd"/>
</dbReference>
<dbReference type="PRINTS" id="PR00420">
    <property type="entry name" value="RNGMNOXGNASE"/>
</dbReference>
<dbReference type="OrthoDB" id="3438840at2759"/>
<feature type="compositionally biased region" description="Basic and acidic residues" evidence="5">
    <location>
        <begin position="1382"/>
        <end position="1392"/>
    </location>
</feature>
<keyword evidence="3" id="KW-0274">FAD</keyword>
<dbReference type="GO" id="GO:0016709">
    <property type="term" value="F:oxidoreductase activity, acting on paired donors, with incorporation or reduction of molecular oxygen, NAD(P)H as one donor, and incorporation of one atom of oxygen"/>
    <property type="evidence" value="ECO:0007669"/>
    <property type="project" value="UniProtKB-ARBA"/>
</dbReference>
<evidence type="ECO:0000256" key="4">
    <source>
        <dbReference type="ARBA" id="ARBA00023002"/>
    </source>
</evidence>
<feature type="compositionally biased region" description="Low complexity" evidence="5">
    <location>
        <begin position="1442"/>
        <end position="1460"/>
    </location>
</feature>
<evidence type="ECO:0000256" key="3">
    <source>
        <dbReference type="ARBA" id="ARBA00022827"/>
    </source>
</evidence>
<feature type="domain" description="Phenol hydroxylase-like C-terminal dimerisation" evidence="7">
    <location>
        <begin position="464"/>
        <end position="661"/>
    </location>
</feature>
<feature type="compositionally biased region" description="Basic and acidic residues" evidence="5">
    <location>
        <begin position="1089"/>
        <end position="1100"/>
    </location>
</feature>
<dbReference type="InterPro" id="IPR036249">
    <property type="entry name" value="Thioredoxin-like_sf"/>
</dbReference>
<dbReference type="Pfam" id="PF01494">
    <property type="entry name" value="FAD_binding_3"/>
    <property type="match status" value="1"/>
</dbReference>
<evidence type="ECO:0000256" key="1">
    <source>
        <dbReference type="ARBA" id="ARBA00007801"/>
    </source>
</evidence>
<dbReference type="PANTHER" id="PTHR43004:SF20">
    <property type="entry name" value="2-MONOOXYGENASE, PUTATIVE (AFU_ORTHOLOGUE AFUA_1G13660)-RELATED"/>
    <property type="match status" value="1"/>
</dbReference>
<dbReference type="STRING" id="329885.A0A4U0UT73"/>
<dbReference type="SUPFAM" id="SSF51905">
    <property type="entry name" value="FAD/NAD(P)-binding domain"/>
    <property type="match status" value="1"/>
</dbReference>
<sequence>MVAQVLPETYTDVLIIGAGPAGLMMATWLAKCGIKTRIVDKRGTKVFNGQADGLQCRTLEIFDSLGFAHRAWRESNHMLEICLWNPDENGVIRRSDRIPDTIPGISRFQQVVLHQGRIERYFLDMIAECGGNDVERGVLPTKLSIDESLADADDDNVYPITVTLRHLSEKDATPQQFATSANGAAVQDGLFRSNLSADDTSELLKASALDAKAGAEEIVKAKYLIGADGAHSWTRNQLGFKLEGESTDYIWGVLDIVPITDFPDIRMRCAVHSATHGSVMVIPRENKLVRLYIQLTNTSEVGGEAGSKADRSNINPKVILESAQRILAPYTITYRILDWWTAYQIGQRVGTNFSAHERVFLAGDAVHTHSPKAGQGMNVSMQDAYNLGWKVASVVKGISKRSILKTYQSERRQIAQDLIEFDHKFSRLFSGRPAKDVMDAEGISMEGFKQAFVKGNMFASGIAVDYGASTIVAKPGNTADHRNGTDVPTSRKIPSVKVLSQADARPWHLQELLPSNGCWRILFFTGDVTQTSQREKLATIGRALNSDASFLRRFTPPNPGGRCDAVFELLAVHSAPRHSVTIFDFPEVFRQFTELDGYDYGKIFVDDVSYHEGDGDLYKNFGIAAEGCAVILRPDQYISFVGPMEDVAALDTFFSGFMREQVVSNGGLLSPGLEMKGVTASNGEMVDRDEDKHAGTPMAQTANVLMSALEFLRDKPLPSVPSPTLTNPDMVLPSFDGDVHASLPSPARTMKRTPSLNFFRDRMAEQQNARTPAPKKEKRGLMSRKMLLLRSRTGSGMTVNGGQQQQPAPRSVPSDSDTFSTYNSNYASSPTLMDVGNLAPEQVNEKRLSFGGSSFNSEDYAVIPAFLAKYEATDGTTTDDEMFDSDSPAPKRYGYSVTIEGGLDAQRRQQEEAEHKSAMLSSRAEQILANAKKRLNLMEGNLRVRPLTSQASSPTMGRDYIGHARGFGGTELPERPQTAFSKSHSMTRSGRIPVKANDGSWTQSLRSSQSYDSLGSNGAHRERPLHAKGSPDSNLEPLAEDEASHRDATSPRNSTGEDDRHNALRIQRPPSRTDDLREQMTSLKGRISTLRDRAREDSLRRQSLQNLRTPSPFSNSAASPPEYFYTQSPSYGSPVLDTNAGIGRVSADNSPETPQTPPETWEAGHTISGSRNAFAQQAAAQRRRSDDAASPGRAVKSVVPRKPLPEAATSTQGQHKRTQSGTMMVQPAADRYAHHQHSRSRDMPGAYTEDKVEAPASPGAYADEDGGSSLPLHDTLTPGYDHAVSDAGDEENASVYQDAVDDSPPVVAHEDRSDAFDYENFFLHSAMATYGNGSSTRRGSQSSAETTTSVATARGPAAELTEDQDIDFDPSSSLYPPPTPETPERLKEIERSLVHRRTLSDDSVSTFATFATADEGRLSPFDRSRQPSALDWPIPPSETAVSARPTSTSRPGSSSRPSTAIKRAPIPGSVPAPVATTAARHRDASSERADSGVGLPKRANSGGGLSKTKSKSRAAGPIVASPPLSPRTTNAALQNSQTHPHDPAKVVVNALLDPMGKGLGLKDKAVLFGLVENLRRVVAGLQQEDPGDGQADARVLRIRLEEAAAVLGGEV</sequence>
<feature type="compositionally biased region" description="Low complexity" evidence="5">
    <location>
        <begin position="1110"/>
        <end position="1121"/>
    </location>
</feature>
<dbReference type="Gene3D" id="3.30.9.10">
    <property type="entry name" value="D-Amino Acid Oxidase, subunit A, domain 2"/>
    <property type="match status" value="1"/>
</dbReference>
<gene>
    <name evidence="8" type="ORF">B0A54_08517</name>
</gene>
<evidence type="ECO:0008006" key="10">
    <source>
        <dbReference type="Google" id="ProtNLM"/>
    </source>
</evidence>
<dbReference type="GO" id="GO:0071949">
    <property type="term" value="F:FAD binding"/>
    <property type="evidence" value="ECO:0007669"/>
    <property type="project" value="InterPro"/>
</dbReference>
<feature type="compositionally biased region" description="Polar residues" evidence="5">
    <location>
        <begin position="999"/>
        <end position="1016"/>
    </location>
</feature>
<feature type="region of interest" description="Disordered" evidence="5">
    <location>
        <begin position="794"/>
        <end position="825"/>
    </location>
</feature>
<feature type="region of interest" description="Disordered" evidence="5">
    <location>
        <begin position="1418"/>
        <end position="1541"/>
    </location>
</feature>
<feature type="compositionally biased region" description="Low complexity" evidence="5">
    <location>
        <begin position="1340"/>
        <end position="1353"/>
    </location>
</feature>